<feature type="transmembrane region" description="Helical" evidence="1">
    <location>
        <begin position="21"/>
        <end position="41"/>
    </location>
</feature>
<sequence>MADPRTRHHPPSAYQGRVAGAARGVIGIQLAPAFVACYAWLCVNGNDFDTFALILLATACCSCFYVQVGALVFAGGFSPGMGFRSAYRRWRTRRCGCCRASAGQICKCWPGLFALANLLLIGLMVKTLWLLLRGKLLPAKTPVADEPALSGCWGRSPVG</sequence>
<evidence type="ECO:0000256" key="1">
    <source>
        <dbReference type="SAM" id="Phobius"/>
    </source>
</evidence>
<protein>
    <submittedName>
        <fullName evidence="2">Uncharacterized protein</fullName>
    </submittedName>
</protein>
<keyword evidence="1" id="KW-0812">Transmembrane</keyword>
<feature type="transmembrane region" description="Helical" evidence="1">
    <location>
        <begin position="53"/>
        <end position="83"/>
    </location>
</feature>
<keyword evidence="1" id="KW-0472">Membrane</keyword>
<organism evidence="2">
    <name type="scientific">Serratia marcescens</name>
    <dbReference type="NCBI Taxonomy" id="615"/>
    <lineage>
        <taxon>Bacteria</taxon>
        <taxon>Pseudomonadati</taxon>
        <taxon>Pseudomonadota</taxon>
        <taxon>Gammaproteobacteria</taxon>
        <taxon>Enterobacterales</taxon>
        <taxon>Yersiniaceae</taxon>
        <taxon>Serratia</taxon>
    </lineage>
</organism>
<gene>
    <name evidence="2" type="ORF">J4732_21920</name>
</gene>
<comment type="caution">
    <text evidence="2">The sequence shown here is derived from an EMBL/GenBank/DDBJ whole genome shotgun (WGS) entry which is preliminary data.</text>
</comment>
<keyword evidence="1" id="KW-1133">Transmembrane helix</keyword>
<proteinExistence type="predicted"/>
<name>A0A939SP44_SERMA</name>
<dbReference type="AlphaFoldDB" id="A0A939SP44"/>
<accession>A0A939SP44</accession>
<evidence type="ECO:0000313" key="2">
    <source>
        <dbReference type="EMBL" id="MBO2007359.1"/>
    </source>
</evidence>
<feature type="transmembrane region" description="Helical" evidence="1">
    <location>
        <begin position="109"/>
        <end position="132"/>
    </location>
</feature>
<dbReference type="EMBL" id="JAGETR010000234">
    <property type="protein sequence ID" value="MBO2007359.1"/>
    <property type="molecule type" value="Genomic_DNA"/>
</dbReference>
<reference evidence="2" key="1">
    <citation type="submission" date="2021-03" db="EMBL/GenBank/DDBJ databases">
        <title>Molecular epidemiology and mechanisms of colistin and carbapenem resistance in Enterobacteriaceae from clinical isolates, the environment and porcine samples in Pretoria, South Africa.</title>
        <authorList>
            <person name="Bogoshi D."/>
            <person name="Mbelle N.M."/>
            <person name="Naidoo V."/>
            <person name="Osei Sekyere J."/>
        </authorList>
    </citation>
    <scope>NUCLEOTIDE SEQUENCE</scope>
    <source>
        <strain evidence="2">C080</strain>
    </source>
</reference>